<dbReference type="GO" id="GO:0051087">
    <property type="term" value="F:protein-folding chaperone binding"/>
    <property type="evidence" value="ECO:0007669"/>
    <property type="project" value="TreeGrafter"/>
</dbReference>
<proteinExistence type="predicted"/>
<dbReference type="InterPro" id="IPR024158">
    <property type="entry name" value="Mt_import_TIM15"/>
</dbReference>
<dbReference type="GO" id="GO:0008270">
    <property type="term" value="F:zinc ion binding"/>
    <property type="evidence" value="ECO:0007669"/>
    <property type="project" value="UniProtKB-KW"/>
</dbReference>
<evidence type="ECO:0000256" key="4">
    <source>
        <dbReference type="PROSITE-ProRule" id="PRU00834"/>
    </source>
</evidence>
<evidence type="ECO:0000259" key="5">
    <source>
        <dbReference type="PROSITE" id="PS51501"/>
    </source>
</evidence>
<reference evidence="6" key="1">
    <citation type="submission" date="2023-01" db="EMBL/GenBank/DDBJ databases">
        <title>Genome assembly of the deep-sea coral Lophelia pertusa.</title>
        <authorList>
            <person name="Herrera S."/>
            <person name="Cordes E."/>
        </authorList>
    </citation>
    <scope>NUCLEOTIDE SEQUENCE</scope>
    <source>
        <strain evidence="6">USNM1676648</strain>
        <tissue evidence="6">Polyp</tissue>
    </source>
</reference>
<dbReference type="GO" id="GO:0005739">
    <property type="term" value="C:mitochondrion"/>
    <property type="evidence" value="ECO:0007669"/>
    <property type="project" value="TreeGrafter"/>
</dbReference>
<dbReference type="EMBL" id="MU826826">
    <property type="protein sequence ID" value="KAJ7375460.1"/>
    <property type="molecule type" value="Genomic_DNA"/>
</dbReference>
<dbReference type="PANTHER" id="PTHR20922">
    <property type="entry name" value="DNL-TYPE ZINC FINGER PROTEIN"/>
    <property type="match status" value="1"/>
</dbReference>
<evidence type="ECO:0000256" key="2">
    <source>
        <dbReference type="ARBA" id="ARBA00022771"/>
    </source>
</evidence>
<protein>
    <recommendedName>
        <fullName evidence="5">DNL-type domain-containing protein</fullName>
    </recommendedName>
</protein>
<organism evidence="6 7">
    <name type="scientific">Desmophyllum pertusum</name>
    <dbReference type="NCBI Taxonomy" id="174260"/>
    <lineage>
        <taxon>Eukaryota</taxon>
        <taxon>Metazoa</taxon>
        <taxon>Cnidaria</taxon>
        <taxon>Anthozoa</taxon>
        <taxon>Hexacorallia</taxon>
        <taxon>Scleractinia</taxon>
        <taxon>Caryophylliina</taxon>
        <taxon>Caryophylliidae</taxon>
        <taxon>Desmophyllum</taxon>
    </lineage>
</organism>
<gene>
    <name evidence="6" type="ORF">OS493_002233</name>
</gene>
<name>A0A9W9Z5T2_9CNID</name>
<keyword evidence="2 4" id="KW-0863">Zinc-finger</keyword>
<evidence type="ECO:0000313" key="6">
    <source>
        <dbReference type="EMBL" id="KAJ7375460.1"/>
    </source>
</evidence>
<dbReference type="InterPro" id="IPR007853">
    <property type="entry name" value="Znf_DNL-typ"/>
</dbReference>
<dbReference type="AlphaFoldDB" id="A0A9W9Z5T2"/>
<dbReference type="GO" id="GO:0050821">
    <property type="term" value="P:protein stabilization"/>
    <property type="evidence" value="ECO:0007669"/>
    <property type="project" value="TreeGrafter"/>
</dbReference>
<dbReference type="GO" id="GO:0030150">
    <property type="term" value="P:protein import into mitochondrial matrix"/>
    <property type="evidence" value="ECO:0007669"/>
    <property type="project" value="TreeGrafter"/>
</dbReference>
<evidence type="ECO:0000256" key="3">
    <source>
        <dbReference type="ARBA" id="ARBA00022833"/>
    </source>
</evidence>
<dbReference type="Proteomes" id="UP001163046">
    <property type="component" value="Unassembled WGS sequence"/>
</dbReference>
<feature type="domain" description="DNL-type" evidence="5">
    <location>
        <begin position="61"/>
        <end position="156"/>
    </location>
</feature>
<keyword evidence="1" id="KW-0479">Metal-binding</keyword>
<keyword evidence="7" id="KW-1185">Reference proteome</keyword>
<dbReference type="PROSITE" id="PS51501">
    <property type="entry name" value="ZF_DNL"/>
    <property type="match status" value="1"/>
</dbReference>
<dbReference type="Pfam" id="PF05180">
    <property type="entry name" value="zf-DNL"/>
    <property type="match status" value="1"/>
</dbReference>
<comment type="caution">
    <text evidence="6">The sequence shown here is derived from an EMBL/GenBank/DDBJ whole genome shotgun (WGS) entry which is preliminary data.</text>
</comment>
<dbReference type="OrthoDB" id="512667at2759"/>
<evidence type="ECO:0000256" key="1">
    <source>
        <dbReference type="ARBA" id="ARBA00022723"/>
    </source>
</evidence>
<keyword evidence="3" id="KW-0862">Zinc</keyword>
<sequence>MAAYTCGRSRYIFRRICCNHLISNAFRSSYSLPTSSRLLCLRRNLCDETRNNASKPLGSIEQSSKFHLVFTCKVCATRSQKLISKQAYSQGVVIVKCPGCSNNHLIADNLGWFYDDKRNIEDILAEKGESVKKLSESDSLEFLVEDLMNRIEKGKQTEDEDKS</sequence>
<evidence type="ECO:0000313" key="7">
    <source>
        <dbReference type="Proteomes" id="UP001163046"/>
    </source>
</evidence>
<accession>A0A9W9Z5T2</accession>
<dbReference type="GO" id="GO:0006457">
    <property type="term" value="P:protein folding"/>
    <property type="evidence" value="ECO:0007669"/>
    <property type="project" value="TreeGrafter"/>
</dbReference>
<dbReference type="PANTHER" id="PTHR20922:SF13">
    <property type="entry name" value="DNL-TYPE ZINC FINGER PROTEIN"/>
    <property type="match status" value="1"/>
</dbReference>